<reference evidence="1 2" key="1">
    <citation type="journal article" date="2014" name="PLoS Genet.">
        <title>Phylogenetically driven sequencing of extremely halophilic archaea reveals strategies for static and dynamic osmo-response.</title>
        <authorList>
            <person name="Becker E.A."/>
            <person name="Seitzer P.M."/>
            <person name="Tritt A."/>
            <person name="Larsen D."/>
            <person name="Krusor M."/>
            <person name="Yao A.I."/>
            <person name="Wu D."/>
            <person name="Madern D."/>
            <person name="Eisen J.A."/>
            <person name="Darling A.E."/>
            <person name="Facciotti M.T."/>
        </authorList>
    </citation>
    <scope>NUCLEOTIDE SEQUENCE [LARGE SCALE GENOMIC DNA]</scope>
    <source>
        <strain evidence="1 2">SP2</strain>
    </source>
</reference>
<organism evidence="1 2">
    <name type="scientific">Natronobacterium gregoryi (strain ATCC 43098 / DSM 3393 / CCM 3738 / CIP 104747 / IAM 13177 / JCM 8860 / NBRC 102187 / NCIMB 2189 / SP2)</name>
    <dbReference type="NCBI Taxonomy" id="797304"/>
    <lineage>
        <taxon>Archaea</taxon>
        <taxon>Methanobacteriati</taxon>
        <taxon>Methanobacteriota</taxon>
        <taxon>Stenosarchaea group</taxon>
        <taxon>Halobacteria</taxon>
        <taxon>Halobacteriales</taxon>
        <taxon>Natrialbaceae</taxon>
        <taxon>Natronobacterium</taxon>
    </lineage>
</organism>
<accession>L9YHY9</accession>
<comment type="caution">
    <text evidence="1">The sequence shown here is derived from an EMBL/GenBank/DDBJ whole genome shotgun (WGS) entry which is preliminary data.</text>
</comment>
<proteinExistence type="predicted"/>
<dbReference type="Proteomes" id="UP000011613">
    <property type="component" value="Unassembled WGS sequence"/>
</dbReference>
<dbReference type="AlphaFoldDB" id="L9YHY9"/>
<protein>
    <submittedName>
        <fullName evidence="1">Uncharacterized protein</fullName>
    </submittedName>
</protein>
<gene>
    <name evidence="1" type="ORF">C490_03153</name>
</gene>
<dbReference type="EMBL" id="AOIC01000025">
    <property type="protein sequence ID" value="ELY72553.1"/>
    <property type="molecule type" value="Genomic_DNA"/>
</dbReference>
<evidence type="ECO:0000313" key="1">
    <source>
        <dbReference type="EMBL" id="ELY72553.1"/>
    </source>
</evidence>
<sequence>MPVQNTMKGFLVVQTLWYLMKMGVQYLLLRLNVQTVAEILTLMQPTLSAKRLDTRETSEPRISVHTMKSD</sequence>
<evidence type="ECO:0000313" key="2">
    <source>
        <dbReference type="Proteomes" id="UP000011613"/>
    </source>
</evidence>
<name>L9YHY9_NATGS</name>